<reference evidence="1 2" key="1">
    <citation type="journal article" date="2019" name="Int. J. Syst. Evol. Microbiol.">
        <title>The Global Catalogue of Microorganisms (GCM) 10K type strain sequencing project: providing services to taxonomists for standard genome sequencing and annotation.</title>
        <authorList>
            <consortium name="The Broad Institute Genomics Platform"/>
            <consortium name="The Broad Institute Genome Sequencing Center for Infectious Disease"/>
            <person name="Wu L."/>
            <person name="Ma J."/>
        </authorList>
    </citation>
    <scope>NUCLEOTIDE SEQUENCE [LARGE SCALE GENOMIC DNA]</scope>
    <source>
        <strain evidence="1 2">JCM 3272</strain>
    </source>
</reference>
<gene>
    <name evidence="1" type="ORF">GCM10010170_098450</name>
</gene>
<dbReference type="Proteomes" id="UP001501444">
    <property type="component" value="Unassembled WGS sequence"/>
</dbReference>
<evidence type="ECO:0000313" key="2">
    <source>
        <dbReference type="Proteomes" id="UP001501444"/>
    </source>
</evidence>
<name>A0ABN3HU84_9ACTN</name>
<accession>A0ABN3HU84</accession>
<protein>
    <recommendedName>
        <fullName evidence="3">DUF5753 domain-containing protein</fullName>
    </recommendedName>
</protein>
<evidence type="ECO:0000313" key="1">
    <source>
        <dbReference type="EMBL" id="GAA2387450.1"/>
    </source>
</evidence>
<comment type="caution">
    <text evidence="1">The sequence shown here is derived from an EMBL/GenBank/DDBJ whole genome shotgun (WGS) entry which is preliminary data.</text>
</comment>
<keyword evidence="2" id="KW-1185">Reference proteome</keyword>
<dbReference type="EMBL" id="BAAARV010000106">
    <property type="protein sequence ID" value="GAA2387450.1"/>
    <property type="molecule type" value="Genomic_DNA"/>
</dbReference>
<sequence>MVPLIVIAPDAASREHVTSQGHIRLSAAIRHVLQITSGHRLYMTAAIDTDRLTIGPPSVIDEFVSRLQQEATQA</sequence>
<organism evidence="1 2">
    <name type="scientific">Dactylosporangium salmoneum</name>
    <dbReference type="NCBI Taxonomy" id="53361"/>
    <lineage>
        <taxon>Bacteria</taxon>
        <taxon>Bacillati</taxon>
        <taxon>Actinomycetota</taxon>
        <taxon>Actinomycetes</taxon>
        <taxon>Micromonosporales</taxon>
        <taxon>Micromonosporaceae</taxon>
        <taxon>Dactylosporangium</taxon>
    </lineage>
</organism>
<proteinExistence type="predicted"/>
<evidence type="ECO:0008006" key="3">
    <source>
        <dbReference type="Google" id="ProtNLM"/>
    </source>
</evidence>